<dbReference type="InterPro" id="IPR002310">
    <property type="entry name" value="Gly-tRNA_ligase_asu"/>
</dbReference>
<dbReference type="RefSeq" id="WP_092342343.1">
    <property type="nucleotide sequence ID" value="NZ_FLSL01000106.1"/>
</dbReference>
<dbReference type="SUPFAM" id="SSF55681">
    <property type="entry name" value="Class II aaRS and biotin synthetases"/>
    <property type="match status" value="1"/>
</dbReference>
<dbReference type="EC" id="6.1.1.14" evidence="9"/>
<evidence type="ECO:0000256" key="8">
    <source>
        <dbReference type="ARBA" id="ARBA00047937"/>
    </source>
</evidence>
<dbReference type="PATRIC" id="fig|1561003.3.peg.581"/>
<evidence type="ECO:0000256" key="2">
    <source>
        <dbReference type="ARBA" id="ARBA00011209"/>
    </source>
</evidence>
<evidence type="ECO:0000256" key="3">
    <source>
        <dbReference type="ARBA" id="ARBA00022598"/>
    </source>
</evidence>
<dbReference type="HAMAP" id="MF_00254">
    <property type="entry name" value="Gly_tRNA_synth_alpha"/>
    <property type="match status" value="1"/>
</dbReference>
<dbReference type="GO" id="GO:0004820">
    <property type="term" value="F:glycine-tRNA ligase activity"/>
    <property type="evidence" value="ECO:0007669"/>
    <property type="project" value="UniProtKB-UniRule"/>
</dbReference>
<dbReference type="GO" id="GO:0005524">
    <property type="term" value="F:ATP binding"/>
    <property type="evidence" value="ECO:0007669"/>
    <property type="project" value="UniProtKB-UniRule"/>
</dbReference>
<evidence type="ECO:0000313" key="10">
    <source>
        <dbReference type="EMBL" id="CUT17411.1"/>
    </source>
</evidence>
<evidence type="ECO:0000256" key="4">
    <source>
        <dbReference type="ARBA" id="ARBA00022741"/>
    </source>
</evidence>
<keyword evidence="5 9" id="KW-0067">ATP-binding</keyword>
<evidence type="ECO:0000313" key="11">
    <source>
        <dbReference type="Proteomes" id="UP000198651"/>
    </source>
</evidence>
<keyword evidence="7 9" id="KW-0030">Aminoacyl-tRNA synthetase</keyword>
<dbReference type="FunFam" id="3.30.930.10:FF:000006">
    <property type="entry name" value="Glycine--tRNA ligase alpha subunit"/>
    <property type="match status" value="1"/>
</dbReference>
<dbReference type="GO" id="GO:0005829">
    <property type="term" value="C:cytosol"/>
    <property type="evidence" value="ECO:0007669"/>
    <property type="project" value="TreeGrafter"/>
</dbReference>
<dbReference type="EMBL" id="LN906597">
    <property type="protein sequence ID" value="CUT17411.1"/>
    <property type="molecule type" value="Genomic_DNA"/>
</dbReference>
<dbReference type="NCBIfam" id="TIGR00388">
    <property type="entry name" value="glyQ"/>
    <property type="match status" value="1"/>
</dbReference>
<dbReference type="InterPro" id="IPR006194">
    <property type="entry name" value="Gly-tRNA-synth_heterodimer"/>
</dbReference>
<proteinExistence type="inferred from homology"/>
<comment type="subunit">
    <text evidence="2 9">Tetramer of two alpha and two beta subunits.</text>
</comment>
<dbReference type="Gene3D" id="3.30.930.10">
    <property type="entry name" value="Bira Bifunctional Protein, Domain 2"/>
    <property type="match status" value="1"/>
</dbReference>
<comment type="subcellular location">
    <subcellularLocation>
        <location evidence="9">Cytoplasm</location>
    </subcellularLocation>
</comment>
<evidence type="ECO:0000256" key="1">
    <source>
        <dbReference type="ARBA" id="ARBA00008226"/>
    </source>
</evidence>
<dbReference type="Gene3D" id="1.20.58.180">
    <property type="entry name" value="Class II aaRS and biotin synthetases, domain 2"/>
    <property type="match status" value="1"/>
</dbReference>
<evidence type="ECO:0000256" key="5">
    <source>
        <dbReference type="ARBA" id="ARBA00022840"/>
    </source>
</evidence>
<comment type="similarity">
    <text evidence="1 9">Belongs to the class-II aminoacyl-tRNA synthetase family.</text>
</comment>
<sequence length="299" mass="34795">MKTFQSVILSLQRYWTNYGCSLLQPLDAAVGAGTFHYGTFLRSLGPEPWSACYVQPSRRPADGRYAENPNRLQRYYQFQTVIKPAPKDLQEVYLASLSELGLDERNHDIRFVEDNWHSPTLGAWGLGWEVWLDGMEISQITYFQEIAGIKCQSILAEITYGLERLSMYLQKIDNVFDLIWNENQNNQSLTYGDIWRENEIQQSSYNFEDANPDALLQLFELFEKESYRLVEKELPIPSYDMAIQCSHIFNVLDASKAISDTERVAFIKRIRSMSHQIALLYLKQREEQNFPLLHKHTGT</sequence>
<dbReference type="Pfam" id="PF02091">
    <property type="entry name" value="tRNA-synt_2e"/>
    <property type="match status" value="1"/>
</dbReference>
<evidence type="ECO:0000256" key="7">
    <source>
        <dbReference type="ARBA" id="ARBA00023146"/>
    </source>
</evidence>
<keyword evidence="9" id="KW-0963">Cytoplasm</keyword>
<name>A0A0S4M0S8_9BURK</name>
<keyword evidence="11" id="KW-1185">Reference proteome</keyword>
<dbReference type="PRINTS" id="PR01044">
    <property type="entry name" value="TRNASYNTHGA"/>
</dbReference>
<keyword evidence="6 9" id="KW-0648">Protein biosynthesis</keyword>
<dbReference type="STRING" id="1561003.Ark11_0566"/>
<dbReference type="Proteomes" id="UP000198651">
    <property type="component" value="Chromosome I"/>
</dbReference>
<dbReference type="PROSITE" id="PS50861">
    <property type="entry name" value="AA_TRNA_LIGASE_II_GLYAB"/>
    <property type="match status" value="1"/>
</dbReference>
<dbReference type="PANTHER" id="PTHR30075">
    <property type="entry name" value="GLYCYL-TRNA SYNTHETASE"/>
    <property type="match status" value="1"/>
</dbReference>
<keyword evidence="3 9" id="KW-0436">Ligase</keyword>
<keyword evidence="4 9" id="KW-0547">Nucleotide-binding</keyword>
<accession>A0A0S4M0S8</accession>
<gene>
    <name evidence="9 10" type="primary">glyQ</name>
    <name evidence="10" type="ORF">Ark11_0566</name>
</gene>
<dbReference type="PANTHER" id="PTHR30075:SF2">
    <property type="entry name" value="GLYCINE--TRNA LIGASE, CHLOROPLASTIC_MITOCHONDRIAL 2"/>
    <property type="match status" value="1"/>
</dbReference>
<dbReference type="OrthoDB" id="9775440at2"/>
<dbReference type="NCBIfam" id="NF006827">
    <property type="entry name" value="PRK09348.1"/>
    <property type="match status" value="1"/>
</dbReference>
<reference evidence="11" key="1">
    <citation type="submission" date="2015-11" db="EMBL/GenBank/DDBJ databases">
        <authorList>
            <person name="Seth-Smith H.M.B."/>
        </authorList>
    </citation>
    <scope>NUCLEOTIDE SEQUENCE [LARGE SCALE GENOMIC DNA]</scope>
    <source>
        <strain evidence="11">2013Ark11</strain>
    </source>
</reference>
<dbReference type="AlphaFoldDB" id="A0A0S4M0S8"/>
<dbReference type="GO" id="GO:0006426">
    <property type="term" value="P:glycyl-tRNA aminoacylation"/>
    <property type="evidence" value="ECO:0007669"/>
    <property type="project" value="UniProtKB-UniRule"/>
</dbReference>
<protein>
    <recommendedName>
        <fullName evidence="9">Glycine--tRNA ligase alpha subunit</fullName>
        <ecNumber evidence="9">6.1.1.14</ecNumber>
    </recommendedName>
    <alternativeName>
        <fullName evidence="9">Glycyl-tRNA synthetase alpha subunit</fullName>
        <shortName evidence="9">GlyRS</shortName>
    </alternativeName>
</protein>
<evidence type="ECO:0000256" key="9">
    <source>
        <dbReference type="HAMAP-Rule" id="MF_00254"/>
    </source>
</evidence>
<dbReference type="InterPro" id="IPR045864">
    <property type="entry name" value="aa-tRNA-synth_II/BPL/LPL"/>
</dbReference>
<organism evidence="10 11">
    <name type="scientific">Candidatus Ichthyocystis hellenicum</name>
    <dbReference type="NCBI Taxonomy" id="1561003"/>
    <lineage>
        <taxon>Bacteria</taxon>
        <taxon>Pseudomonadati</taxon>
        <taxon>Pseudomonadota</taxon>
        <taxon>Betaproteobacteria</taxon>
        <taxon>Burkholderiales</taxon>
        <taxon>Candidatus Ichthyocystis</taxon>
    </lineage>
</organism>
<comment type="catalytic activity">
    <reaction evidence="8 9">
        <text>tRNA(Gly) + glycine + ATP = glycyl-tRNA(Gly) + AMP + diphosphate</text>
        <dbReference type="Rhea" id="RHEA:16013"/>
        <dbReference type="Rhea" id="RHEA-COMP:9664"/>
        <dbReference type="Rhea" id="RHEA-COMP:9683"/>
        <dbReference type="ChEBI" id="CHEBI:30616"/>
        <dbReference type="ChEBI" id="CHEBI:33019"/>
        <dbReference type="ChEBI" id="CHEBI:57305"/>
        <dbReference type="ChEBI" id="CHEBI:78442"/>
        <dbReference type="ChEBI" id="CHEBI:78522"/>
        <dbReference type="ChEBI" id="CHEBI:456215"/>
        <dbReference type="EC" id="6.1.1.14"/>
    </reaction>
</comment>
<evidence type="ECO:0000256" key="6">
    <source>
        <dbReference type="ARBA" id="ARBA00022917"/>
    </source>
</evidence>